<protein>
    <submittedName>
        <fullName evidence="1">Uncharacterized protein</fullName>
    </submittedName>
</protein>
<comment type="caution">
    <text evidence="1">The sequence shown here is derived from an EMBL/GenBank/DDBJ whole genome shotgun (WGS) entry which is preliminary data.</text>
</comment>
<evidence type="ECO:0000313" key="1">
    <source>
        <dbReference type="EMBL" id="KKN45615.1"/>
    </source>
</evidence>
<sequence length="173" mass="18225">MTTPKKGVAYDFSLSLSDSASPANFKANPTIAAGDFKVSIDNGSFNNLATLPTVAPAGSILVRIQLSSTEMNGDKVVVWAKDAAGEEWEEVMSFIDVPVRNVEDTPSDVWAYLVEGANSAVEYIRLLKAAALGKSSGGGTTSITFRDDADTKDRITATVTSVGDRAEVTKDGT</sequence>
<gene>
    <name evidence="1" type="ORF">LCGC14_0681250</name>
</gene>
<name>A0A0F9QN51_9ZZZZ</name>
<organism evidence="1">
    <name type="scientific">marine sediment metagenome</name>
    <dbReference type="NCBI Taxonomy" id="412755"/>
    <lineage>
        <taxon>unclassified sequences</taxon>
        <taxon>metagenomes</taxon>
        <taxon>ecological metagenomes</taxon>
    </lineage>
</organism>
<dbReference type="EMBL" id="LAZR01001377">
    <property type="protein sequence ID" value="KKN45615.1"/>
    <property type="molecule type" value="Genomic_DNA"/>
</dbReference>
<accession>A0A0F9QN51</accession>
<reference evidence="1" key="1">
    <citation type="journal article" date="2015" name="Nature">
        <title>Complex archaea that bridge the gap between prokaryotes and eukaryotes.</title>
        <authorList>
            <person name="Spang A."/>
            <person name="Saw J.H."/>
            <person name="Jorgensen S.L."/>
            <person name="Zaremba-Niedzwiedzka K."/>
            <person name="Martijn J."/>
            <person name="Lind A.E."/>
            <person name="van Eijk R."/>
            <person name="Schleper C."/>
            <person name="Guy L."/>
            <person name="Ettema T.J."/>
        </authorList>
    </citation>
    <scope>NUCLEOTIDE SEQUENCE</scope>
</reference>
<dbReference type="AlphaFoldDB" id="A0A0F9QN51"/>
<proteinExistence type="predicted"/>